<dbReference type="GO" id="GO:0016705">
    <property type="term" value="F:oxidoreductase activity, acting on paired donors, with incorporation or reduction of molecular oxygen"/>
    <property type="evidence" value="ECO:0007669"/>
    <property type="project" value="InterPro"/>
</dbReference>
<dbReference type="GO" id="GO:0020037">
    <property type="term" value="F:heme binding"/>
    <property type="evidence" value="ECO:0007669"/>
    <property type="project" value="InterPro"/>
</dbReference>
<dbReference type="InterPro" id="IPR002403">
    <property type="entry name" value="Cyt_P450_E_grp-IV"/>
</dbReference>
<keyword evidence="5 6" id="KW-0408">Iron</keyword>
<keyword evidence="3 6" id="KW-0349">Heme</keyword>
<protein>
    <recommendedName>
        <fullName evidence="11">Cytochrome P450</fullName>
    </recommendedName>
</protein>
<proteinExistence type="inferred from homology"/>
<accession>A0A4U0UJC8</accession>
<dbReference type="InterPro" id="IPR050529">
    <property type="entry name" value="CYP450_sterol_14alpha_dmase"/>
</dbReference>
<evidence type="ECO:0000256" key="5">
    <source>
        <dbReference type="ARBA" id="ARBA00023004"/>
    </source>
</evidence>
<name>A0A4U0UJC8_9PEZI</name>
<organism evidence="8 9">
    <name type="scientific">Friedmanniomyces endolithicus</name>
    <dbReference type="NCBI Taxonomy" id="329885"/>
    <lineage>
        <taxon>Eukaryota</taxon>
        <taxon>Fungi</taxon>
        <taxon>Dikarya</taxon>
        <taxon>Ascomycota</taxon>
        <taxon>Pezizomycotina</taxon>
        <taxon>Dothideomycetes</taxon>
        <taxon>Dothideomycetidae</taxon>
        <taxon>Mycosphaerellales</taxon>
        <taxon>Teratosphaeriaceae</taxon>
        <taxon>Friedmanniomyces</taxon>
    </lineage>
</organism>
<dbReference type="EMBL" id="JAUJLE010000047">
    <property type="protein sequence ID" value="KAK0997026.1"/>
    <property type="molecule type" value="Genomic_DNA"/>
</dbReference>
<dbReference type="EMBL" id="NAJP01000066">
    <property type="protein sequence ID" value="TKA35781.1"/>
    <property type="molecule type" value="Genomic_DNA"/>
</dbReference>
<dbReference type="Proteomes" id="UP000310066">
    <property type="component" value="Unassembled WGS sequence"/>
</dbReference>
<dbReference type="Proteomes" id="UP001175353">
    <property type="component" value="Unassembled WGS sequence"/>
</dbReference>
<comment type="cofactor">
    <cofactor evidence="1 6">
        <name>heme</name>
        <dbReference type="ChEBI" id="CHEBI:30413"/>
    </cofactor>
</comment>
<evidence type="ECO:0000313" key="8">
    <source>
        <dbReference type="EMBL" id="TKA35781.1"/>
    </source>
</evidence>
<evidence type="ECO:0000313" key="7">
    <source>
        <dbReference type="EMBL" id="KAK0997026.1"/>
    </source>
</evidence>
<evidence type="ECO:0000256" key="6">
    <source>
        <dbReference type="PIRSR" id="PIRSR602403-1"/>
    </source>
</evidence>
<comment type="caution">
    <text evidence="8">The sequence shown here is derived from an EMBL/GenBank/DDBJ whole genome shotgun (WGS) entry which is preliminary data.</text>
</comment>
<dbReference type="AlphaFoldDB" id="A0A4U0UJC8"/>
<dbReference type="PANTHER" id="PTHR24304:SF2">
    <property type="entry name" value="24-HYDROXYCHOLESTEROL 7-ALPHA-HYDROXYLASE"/>
    <property type="match status" value="1"/>
</dbReference>
<dbReference type="Pfam" id="PF00067">
    <property type="entry name" value="p450"/>
    <property type="match status" value="1"/>
</dbReference>
<dbReference type="GO" id="GO:0008395">
    <property type="term" value="F:steroid hydroxylase activity"/>
    <property type="evidence" value="ECO:0007669"/>
    <property type="project" value="TreeGrafter"/>
</dbReference>
<dbReference type="PANTHER" id="PTHR24304">
    <property type="entry name" value="CYTOCHROME P450 FAMILY 7"/>
    <property type="match status" value="1"/>
</dbReference>
<evidence type="ECO:0000313" key="10">
    <source>
        <dbReference type="Proteomes" id="UP001175353"/>
    </source>
</evidence>
<comment type="similarity">
    <text evidence="2">Belongs to the cytochrome P450 family.</text>
</comment>
<evidence type="ECO:0000256" key="2">
    <source>
        <dbReference type="ARBA" id="ARBA00010617"/>
    </source>
</evidence>
<dbReference type="PRINTS" id="PR00465">
    <property type="entry name" value="EP450IV"/>
</dbReference>
<keyword evidence="4 6" id="KW-0479">Metal-binding</keyword>
<dbReference type="InterPro" id="IPR001128">
    <property type="entry name" value="Cyt_P450"/>
</dbReference>
<gene>
    <name evidence="8" type="ORF">B0A54_12950</name>
    <name evidence="7" type="ORF">LTR91_006772</name>
</gene>
<dbReference type="InterPro" id="IPR036396">
    <property type="entry name" value="Cyt_P450_sf"/>
</dbReference>
<reference evidence="8 9" key="1">
    <citation type="submission" date="2017-03" db="EMBL/GenBank/DDBJ databases">
        <title>Genomes of endolithic fungi from Antarctica.</title>
        <authorList>
            <person name="Coleine C."/>
            <person name="Masonjones S."/>
            <person name="Stajich J.E."/>
        </authorList>
    </citation>
    <scope>NUCLEOTIDE SEQUENCE [LARGE SCALE GENOMIC DNA]</scope>
    <source>
        <strain evidence="8 9">CCFEE 5311</strain>
    </source>
</reference>
<evidence type="ECO:0000256" key="1">
    <source>
        <dbReference type="ARBA" id="ARBA00001971"/>
    </source>
</evidence>
<dbReference type="GO" id="GO:0005506">
    <property type="term" value="F:iron ion binding"/>
    <property type="evidence" value="ECO:0007669"/>
    <property type="project" value="InterPro"/>
</dbReference>
<evidence type="ECO:0000256" key="4">
    <source>
        <dbReference type="ARBA" id="ARBA00022723"/>
    </source>
</evidence>
<evidence type="ECO:0000256" key="3">
    <source>
        <dbReference type="ARBA" id="ARBA00022617"/>
    </source>
</evidence>
<dbReference type="SUPFAM" id="SSF48264">
    <property type="entry name" value="Cytochrome P450"/>
    <property type="match status" value="1"/>
</dbReference>
<reference evidence="7" key="2">
    <citation type="submission" date="2023-06" db="EMBL/GenBank/DDBJ databases">
        <title>Black Yeasts Isolated from many extreme environments.</title>
        <authorList>
            <person name="Coleine C."/>
            <person name="Stajich J.E."/>
            <person name="Selbmann L."/>
        </authorList>
    </citation>
    <scope>NUCLEOTIDE SEQUENCE</scope>
    <source>
        <strain evidence="7">CCFEE 5200</strain>
    </source>
</reference>
<dbReference type="Gene3D" id="1.10.630.10">
    <property type="entry name" value="Cytochrome P450"/>
    <property type="match status" value="1"/>
</dbReference>
<keyword evidence="10" id="KW-1185">Reference proteome</keyword>
<evidence type="ECO:0000313" key="9">
    <source>
        <dbReference type="Proteomes" id="UP000310066"/>
    </source>
</evidence>
<dbReference type="CDD" id="cd11040">
    <property type="entry name" value="CYP7_CYP8-like"/>
    <property type="match status" value="1"/>
</dbReference>
<sequence length="541" mass="59456">MATNSYTLLSALGTLLLGLVITVALVCGYTYLVTLTSFHINARKHTDTSAKAQLAHSPPLVPYFVPGLGSTITFSNQNIGTYWTWLQSQASRYRQDAFAIILAGKHTNFIFSEAGIAAIFKSRQVSREKLDQQLGVNVLGMSKEDSVKAFPYDVAEKEKSSVAKIYSEHLLSSSAVNALTGKFMETFRAELESDASLGEGIEVDLYDFLWKKVFIASTTAQCGSTLLEMFPDFSTDYKIWEDNLLGLLFGTPPLFARSAYDARDASVKKLEAWLNAGYAKPLKDGEDPDWEPNFGAKVMRKRHDYYHQQGLSIHGQAGFDLIAIAGIISNATPATGWLLLHILSPTSPPDFHSRIMAELESSRKNDGSVDIPALTRLPLLNSAFHEVLRLYVDLLVVRQVDSSVALGGHYVKQGEQVMAPTWMTHRNPAFFENPEVFDPERFLTKDAETGKVGYSIAGLGGKYFPFGGGHYMCPGRTFAKQEVLGTVAVLLLNFDIDFVGYTGQGSGKHGFPGIKKGYAGNQVVGIEGDMRVRIKKRSTGI</sequence>
<feature type="binding site" description="axial binding residue" evidence="6">
    <location>
        <position position="473"/>
    </location>
    <ligand>
        <name>heme</name>
        <dbReference type="ChEBI" id="CHEBI:30413"/>
    </ligand>
    <ligandPart>
        <name>Fe</name>
        <dbReference type="ChEBI" id="CHEBI:18248"/>
    </ligandPart>
</feature>
<evidence type="ECO:0008006" key="11">
    <source>
        <dbReference type="Google" id="ProtNLM"/>
    </source>
</evidence>
<dbReference type="OrthoDB" id="3366823at2759"/>
<dbReference type="STRING" id="329885.A0A4U0UJC8"/>